<proteinExistence type="predicted"/>
<feature type="region of interest" description="Disordered" evidence="1">
    <location>
        <begin position="1"/>
        <end position="51"/>
    </location>
</feature>
<comment type="caution">
    <text evidence="2">The sequence shown here is derived from an EMBL/GenBank/DDBJ whole genome shotgun (WGS) entry which is preliminary data.</text>
</comment>
<evidence type="ECO:0000313" key="2">
    <source>
        <dbReference type="EMBL" id="MCI36865.1"/>
    </source>
</evidence>
<feature type="compositionally biased region" description="Basic residues" evidence="1">
    <location>
        <begin position="41"/>
        <end position="51"/>
    </location>
</feature>
<accession>A0A392RMT4</accession>
<protein>
    <submittedName>
        <fullName evidence="2">Uncharacterized protein</fullName>
    </submittedName>
</protein>
<feature type="non-terminal residue" evidence="2">
    <location>
        <position position="51"/>
    </location>
</feature>
<organism evidence="2 3">
    <name type="scientific">Trifolium medium</name>
    <dbReference type="NCBI Taxonomy" id="97028"/>
    <lineage>
        <taxon>Eukaryota</taxon>
        <taxon>Viridiplantae</taxon>
        <taxon>Streptophyta</taxon>
        <taxon>Embryophyta</taxon>
        <taxon>Tracheophyta</taxon>
        <taxon>Spermatophyta</taxon>
        <taxon>Magnoliopsida</taxon>
        <taxon>eudicotyledons</taxon>
        <taxon>Gunneridae</taxon>
        <taxon>Pentapetalae</taxon>
        <taxon>rosids</taxon>
        <taxon>fabids</taxon>
        <taxon>Fabales</taxon>
        <taxon>Fabaceae</taxon>
        <taxon>Papilionoideae</taxon>
        <taxon>50 kb inversion clade</taxon>
        <taxon>NPAAA clade</taxon>
        <taxon>Hologalegina</taxon>
        <taxon>IRL clade</taxon>
        <taxon>Trifolieae</taxon>
        <taxon>Trifolium</taxon>
    </lineage>
</organism>
<keyword evidence="3" id="KW-1185">Reference proteome</keyword>
<dbReference type="AlphaFoldDB" id="A0A392RMT4"/>
<reference evidence="2 3" key="1">
    <citation type="journal article" date="2018" name="Front. Plant Sci.">
        <title>Red Clover (Trifolium pratense) and Zigzag Clover (T. medium) - A Picture of Genomic Similarities and Differences.</title>
        <authorList>
            <person name="Dluhosova J."/>
            <person name="Istvanek J."/>
            <person name="Nedelnik J."/>
            <person name="Repkova J."/>
        </authorList>
    </citation>
    <scope>NUCLEOTIDE SEQUENCE [LARGE SCALE GENOMIC DNA]</scope>
    <source>
        <strain evidence="3">cv. 10/8</strain>
        <tissue evidence="2">Leaf</tissue>
    </source>
</reference>
<dbReference type="Proteomes" id="UP000265520">
    <property type="component" value="Unassembled WGS sequence"/>
</dbReference>
<sequence>MLILGDMGEGEDPETVPLTTSHGGCPKTTGQIEEGKEDRSRRHHKLKYERL</sequence>
<dbReference type="EMBL" id="LXQA010238269">
    <property type="protein sequence ID" value="MCI36865.1"/>
    <property type="molecule type" value="Genomic_DNA"/>
</dbReference>
<name>A0A392RMT4_9FABA</name>
<evidence type="ECO:0000256" key="1">
    <source>
        <dbReference type="SAM" id="MobiDB-lite"/>
    </source>
</evidence>
<evidence type="ECO:0000313" key="3">
    <source>
        <dbReference type="Proteomes" id="UP000265520"/>
    </source>
</evidence>